<gene>
    <name evidence="8" type="ORF">D1631_00090</name>
</gene>
<evidence type="ECO:0000313" key="9">
    <source>
        <dbReference type="Proteomes" id="UP000278775"/>
    </source>
</evidence>
<feature type="transmembrane region" description="Helical" evidence="7">
    <location>
        <begin position="35"/>
        <end position="53"/>
    </location>
</feature>
<dbReference type="GO" id="GO:0005886">
    <property type="term" value="C:plasma membrane"/>
    <property type="evidence" value="ECO:0007669"/>
    <property type="project" value="UniProtKB-SubCell"/>
</dbReference>
<name>A0A3M7TKH5_9FLAO</name>
<evidence type="ECO:0000256" key="2">
    <source>
        <dbReference type="ARBA" id="ARBA00008806"/>
    </source>
</evidence>
<dbReference type="InterPro" id="IPR027417">
    <property type="entry name" value="P-loop_NTPase"/>
</dbReference>
<dbReference type="AlphaFoldDB" id="A0A3M7TKH5"/>
<sequence length="548" mass="61380">MKILDLTLRNWLILISLIMILSIVLFGAYKSKNKLLKFILFSIFVTFSIFSGLQLENFKFLLLYITLPSLSLSGLIYAWFYEKPIDPIWDIEFTTKQGKRLVRGVARGVAIFGSAGSGKTILIYTVFLTHFARARFAGLIYDFKNGELTELALPLFKDRMKIIALHNPEISVGCNPIHPNYLNGEKDINQVVKVILDNLINNGVGKGDDFFKDSASSLLAGVMMKFWLDHKEYCTLPHIIAFILAVDFSMESEGSNNLGEEATAKFGKLKTFLTSNKRVAIQGSTFILGLASSRQTASVVSTLANALRKIAFPEAFYVLSRNDVDFNINDEKVDLVLSVVNEPKSVEFLSPINACIIHTITKQMMNRGRKQSFILLDEAPTIKLLNMAQIPATMRSFGVATVYCAQDIVQGIVQYGRDGFKEIIANLSTQFFGKANDADTAKFYEGYFELIKEKTRSITQKGDDGNLLSFGGKSTTTGERDVVKHRAHEFTKLKVGHFAFLSDGNNELVNIVPRKIESEQITSMKHISQQKLESNFNKIMEEANSILN</sequence>
<feature type="transmembrane region" description="Helical" evidence="7">
    <location>
        <begin position="12"/>
        <end position="29"/>
    </location>
</feature>
<proteinExistence type="inferred from homology"/>
<protein>
    <submittedName>
        <fullName evidence="8">Type IV secretory system conjugative DNA transfer family protein</fullName>
    </submittedName>
</protein>
<dbReference type="InterPro" id="IPR003688">
    <property type="entry name" value="TraG/VirD4"/>
</dbReference>
<evidence type="ECO:0000256" key="6">
    <source>
        <dbReference type="ARBA" id="ARBA00023136"/>
    </source>
</evidence>
<comment type="caution">
    <text evidence="8">The sequence shown here is derived from an EMBL/GenBank/DDBJ whole genome shotgun (WGS) entry which is preliminary data.</text>
</comment>
<dbReference type="SUPFAM" id="SSF52540">
    <property type="entry name" value="P-loop containing nucleoside triphosphate hydrolases"/>
    <property type="match status" value="1"/>
</dbReference>
<comment type="similarity">
    <text evidence="2">Belongs to the VirD4/TraG family.</text>
</comment>
<evidence type="ECO:0000256" key="7">
    <source>
        <dbReference type="SAM" id="Phobius"/>
    </source>
</evidence>
<dbReference type="OrthoDB" id="102453at2"/>
<evidence type="ECO:0000256" key="3">
    <source>
        <dbReference type="ARBA" id="ARBA00022475"/>
    </source>
</evidence>
<dbReference type="PANTHER" id="PTHR37937">
    <property type="entry name" value="CONJUGATIVE TRANSFER: DNA TRANSPORT"/>
    <property type="match status" value="1"/>
</dbReference>
<keyword evidence="6 7" id="KW-0472">Membrane</keyword>
<dbReference type="Pfam" id="PF02534">
    <property type="entry name" value="T4SS-DNA_transf"/>
    <property type="match status" value="1"/>
</dbReference>
<comment type="subcellular location">
    <subcellularLocation>
        <location evidence="1">Cell membrane</location>
        <topology evidence="1">Multi-pass membrane protein</topology>
    </subcellularLocation>
</comment>
<dbReference type="InterPro" id="IPR051539">
    <property type="entry name" value="T4SS-coupling_protein"/>
</dbReference>
<reference evidence="8 9" key="1">
    <citation type="submission" date="2018-08" db="EMBL/GenBank/DDBJ databases">
        <title>Chryseobacterium nematophagum: a novel matrix digesting pathogen of nematodes.</title>
        <authorList>
            <person name="Page A."/>
            <person name="Roberts M."/>
            <person name="Felix M.-A."/>
            <person name="Weir W."/>
        </authorList>
    </citation>
    <scope>NUCLEOTIDE SEQUENCE [LARGE SCALE GENOMIC DNA]</scope>
    <source>
        <strain evidence="8 9">JUb129</strain>
    </source>
</reference>
<evidence type="ECO:0000256" key="4">
    <source>
        <dbReference type="ARBA" id="ARBA00022692"/>
    </source>
</evidence>
<dbReference type="EMBL" id="QWIU01000001">
    <property type="protein sequence ID" value="RNA63945.1"/>
    <property type="molecule type" value="Genomic_DNA"/>
</dbReference>
<dbReference type="CDD" id="cd01127">
    <property type="entry name" value="TrwB_TraG_TraD_VirD4"/>
    <property type="match status" value="1"/>
</dbReference>
<keyword evidence="3" id="KW-1003">Cell membrane</keyword>
<evidence type="ECO:0000256" key="5">
    <source>
        <dbReference type="ARBA" id="ARBA00022989"/>
    </source>
</evidence>
<dbReference type="PANTHER" id="PTHR37937:SF1">
    <property type="entry name" value="CONJUGATIVE TRANSFER: DNA TRANSPORT"/>
    <property type="match status" value="1"/>
</dbReference>
<keyword evidence="5 7" id="KW-1133">Transmembrane helix</keyword>
<dbReference type="Gene3D" id="3.40.50.300">
    <property type="entry name" value="P-loop containing nucleotide triphosphate hydrolases"/>
    <property type="match status" value="1"/>
</dbReference>
<dbReference type="Proteomes" id="UP000278775">
    <property type="component" value="Unassembled WGS sequence"/>
</dbReference>
<keyword evidence="4 7" id="KW-0812">Transmembrane</keyword>
<accession>A0A3M7TKH5</accession>
<evidence type="ECO:0000256" key="1">
    <source>
        <dbReference type="ARBA" id="ARBA00004651"/>
    </source>
</evidence>
<feature type="transmembrane region" description="Helical" evidence="7">
    <location>
        <begin position="60"/>
        <end position="80"/>
    </location>
</feature>
<evidence type="ECO:0000313" key="8">
    <source>
        <dbReference type="EMBL" id="RNA63945.1"/>
    </source>
</evidence>
<organism evidence="8 9">
    <name type="scientific">Chryseobacterium nematophagum</name>
    <dbReference type="NCBI Taxonomy" id="2305228"/>
    <lineage>
        <taxon>Bacteria</taxon>
        <taxon>Pseudomonadati</taxon>
        <taxon>Bacteroidota</taxon>
        <taxon>Flavobacteriia</taxon>
        <taxon>Flavobacteriales</taxon>
        <taxon>Weeksellaceae</taxon>
        <taxon>Chryseobacterium group</taxon>
        <taxon>Chryseobacterium</taxon>
    </lineage>
</organism>